<dbReference type="Proteomes" id="UP001175228">
    <property type="component" value="Unassembled WGS sequence"/>
</dbReference>
<protein>
    <submittedName>
        <fullName evidence="2">Cyclin-like protein</fullName>
    </submittedName>
</protein>
<dbReference type="AlphaFoldDB" id="A0AA39QH41"/>
<dbReference type="GO" id="GO:0006357">
    <property type="term" value="P:regulation of transcription by RNA polymerase II"/>
    <property type="evidence" value="ECO:0007669"/>
    <property type="project" value="InterPro"/>
</dbReference>
<name>A0AA39QH41_9AGAR</name>
<dbReference type="InterPro" id="IPR036915">
    <property type="entry name" value="Cyclin-like_sf"/>
</dbReference>
<dbReference type="InterPro" id="IPR043198">
    <property type="entry name" value="Cyclin/Ssn8"/>
</dbReference>
<gene>
    <name evidence="2" type="ORF">EDD18DRAFT_1063942</name>
</gene>
<proteinExistence type="predicted"/>
<dbReference type="CDD" id="cd20532">
    <property type="entry name" value="CYCLIN_CCNL_rpt1"/>
    <property type="match status" value="1"/>
</dbReference>
<evidence type="ECO:0000259" key="1">
    <source>
        <dbReference type="Pfam" id="PF00134"/>
    </source>
</evidence>
<dbReference type="GO" id="GO:0016538">
    <property type="term" value="F:cyclin-dependent protein serine/threonine kinase regulator activity"/>
    <property type="evidence" value="ECO:0007669"/>
    <property type="project" value="InterPro"/>
</dbReference>
<dbReference type="Pfam" id="PF00134">
    <property type="entry name" value="Cyclin_N"/>
    <property type="match status" value="1"/>
</dbReference>
<comment type="caution">
    <text evidence="2">The sequence shown here is derived from an EMBL/GenBank/DDBJ whole genome shotgun (WGS) entry which is preliminary data.</text>
</comment>
<keyword evidence="3" id="KW-1185">Reference proteome</keyword>
<dbReference type="PANTHER" id="PTHR10026">
    <property type="entry name" value="CYCLIN"/>
    <property type="match status" value="1"/>
</dbReference>
<sequence>MSRSLYPLASLSQIRQTPSRVDGIPAPLESAILANACKLIHTAGILLHQKQVAVATAQILFHRFWFVSSLKSFSVTDIAFGALYLGSKLEECSLRVRDLVNVYHVLLQRAKGKVGKEIGIMSYFGNTFYELKDALVVAEMQILKRLGFNTHVVLPYGSLVSYLRLLGQDKPNVVAKAWGYLNDALQSPVYALYQVPTIVSAAILLTIRFLAIRLPDAWWKLFDAEWEDVWSVCGYIMRLYHPEVDGKVVQGMLTKGDVRAWLEKNPGAVDVVQQEETTTIDQGQLTTISFTGIQSSCIDKFTFIQFNNAVYPQ</sequence>
<dbReference type="Gene3D" id="1.10.472.10">
    <property type="entry name" value="Cyclin-like"/>
    <property type="match status" value="2"/>
</dbReference>
<feature type="domain" description="Cyclin N-terminal" evidence="1">
    <location>
        <begin position="50"/>
        <end position="150"/>
    </location>
</feature>
<reference evidence="2" key="1">
    <citation type="submission" date="2023-06" db="EMBL/GenBank/DDBJ databases">
        <authorList>
            <consortium name="Lawrence Berkeley National Laboratory"/>
            <person name="Ahrendt S."/>
            <person name="Sahu N."/>
            <person name="Indic B."/>
            <person name="Wong-Bajracharya J."/>
            <person name="Merenyi Z."/>
            <person name="Ke H.-M."/>
            <person name="Monk M."/>
            <person name="Kocsube S."/>
            <person name="Drula E."/>
            <person name="Lipzen A."/>
            <person name="Balint B."/>
            <person name="Henrissat B."/>
            <person name="Andreopoulos B."/>
            <person name="Martin F.M."/>
            <person name="Harder C.B."/>
            <person name="Rigling D."/>
            <person name="Ford K.L."/>
            <person name="Foster G.D."/>
            <person name="Pangilinan J."/>
            <person name="Papanicolaou A."/>
            <person name="Barry K."/>
            <person name="LaButti K."/>
            <person name="Viragh M."/>
            <person name="Koriabine M."/>
            <person name="Yan M."/>
            <person name="Riley R."/>
            <person name="Champramary S."/>
            <person name="Plett K.L."/>
            <person name="Tsai I.J."/>
            <person name="Slot J."/>
            <person name="Sipos G."/>
            <person name="Plett J."/>
            <person name="Nagy L.G."/>
            <person name="Grigoriev I.V."/>
        </authorList>
    </citation>
    <scope>NUCLEOTIDE SEQUENCE</scope>
    <source>
        <strain evidence="2">HWK02</strain>
    </source>
</reference>
<evidence type="ECO:0000313" key="2">
    <source>
        <dbReference type="EMBL" id="KAK0502822.1"/>
    </source>
</evidence>
<accession>A0AA39QH41</accession>
<evidence type="ECO:0000313" key="3">
    <source>
        <dbReference type="Proteomes" id="UP001175228"/>
    </source>
</evidence>
<dbReference type="EMBL" id="JAUEPU010000004">
    <property type="protein sequence ID" value="KAK0502822.1"/>
    <property type="molecule type" value="Genomic_DNA"/>
</dbReference>
<organism evidence="2 3">
    <name type="scientific">Armillaria luteobubalina</name>
    <dbReference type="NCBI Taxonomy" id="153913"/>
    <lineage>
        <taxon>Eukaryota</taxon>
        <taxon>Fungi</taxon>
        <taxon>Dikarya</taxon>
        <taxon>Basidiomycota</taxon>
        <taxon>Agaricomycotina</taxon>
        <taxon>Agaricomycetes</taxon>
        <taxon>Agaricomycetidae</taxon>
        <taxon>Agaricales</taxon>
        <taxon>Marasmiineae</taxon>
        <taxon>Physalacriaceae</taxon>
        <taxon>Armillaria</taxon>
    </lineage>
</organism>
<dbReference type="SUPFAM" id="SSF47954">
    <property type="entry name" value="Cyclin-like"/>
    <property type="match status" value="2"/>
</dbReference>
<dbReference type="InterPro" id="IPR006671">
    <property type="entry name" value="Cyclin_N"/>
</dbReference>